<name>A0A7R9MJT4_9ACAR</name>
<dbReference type="EMBL" id="OC938407">
    <property type="protein sequence ID" value="CAD7661412.1"/>
    <property type="molecule type" value="Genomic_DNA"/>
</dbReference>
<dbReference type="EMBL" id="CAJPVJ010023582">
    <property type="protein sequence ID" value="CAG2178548.1"/>
    <property type="molecule type" value="Genomic_DNA"/>
</dbReference>
<protein>
    <recommendedName>
        <fullName evidence="1">Caspase family p20 domain-containing protein</fullName>
    </recommendedName>
</protein>
<proteinExistence type="predicted"/>
<dbReference type="GO" id="GO:0004197">
    <property type="term" value="F:cysteine-type endopeptidase activity"/>
    <property type="evidence" value="ECO:0007669"/>
    <property type="project" value="InterPro"/>
</dbReference>
<gene>
    <name evidence="2" type="ORF">ONB1V03_LOCUS17973</name>
</gene>
<dbReference type="GO" id="GO:0006508">
    <property type="term" value="P:proteolysis"/>
    <property type="evidence" value="ECO:0007669"/>
    <property type="project" value="InterPro"/>
</dbReference>
<accession>A0A7R9MJT4</accession>
<sequence length="399" mass="44365">MNTGNIQPVYGQYQPNSGANNGYNFGVNSTGNRNNCMDTTSSQPNLTHTSGAQTGWLYTEPVTPSYGTSTLVHSIESTYSPLVTDTINTDNLIHPVLQDLVDQESPTNEGTVGQGLEYTYTNGALTQQQPQPSAITTTAVDFNQKSLVLQTDATNNILRNQTDNSADNIVHDVIHTLIKKINLGLITTTNGNPLLAKMKKAQMHEKEAQQIINEIADGIMQNPDMLKQLLDMVGLKVEAEAVVKMLITKEPWECTTDSELKVMEASILRSGNSRYFQMSSHPRGRAIIFMTKDGLDVEISRWYSIFGQLDFKCEIYINATCSEIKDKLLGVSCQKFVAHALFVMVIGTGFDQRIYGYGDRRDNEMLFTEIVDIFSANNPKSDVSLRMKPKIFVFNTFSI</sequence>
<dbReference type="Gene3D" id="3.40.50.1460">
    <property type="match status" value="1"/>
</dbReference>
<organism evidence="2">
    <name type="scientific">Oppiella nova</name>
    <dbReference type="NCBI Taxonomy" id="334625"/>
    <lineage>
        <taxon>Eukaryota</taxon>
        <taxon>Metazoa</taxon>
        <taxon>Ecdysozoa</taxon>
        <taxon>Arthropoda</taxon>
        <taxon>Chelicerata</taxon>
        <taxon>Arachnida</taxon>
        <taxon>Acari</taxon>
        <taxon>Acariformes</taxon>
        <taxon>Sarcoptiformes</taxon>
        <taxon>Oribatida</taxon>
        <taxon>Brachypylina</taxon>
        <taxon>Oppioidea</taxon>
        <taxon>Oppiidae</taxon>
        <taxon>Oppiella</taxon>
    </lineage>
</organism>
<feature type="domain" description="Caspase family p20" evidence="1">
    <location>
        <begin position="291"/>
        <end position="395"/>
    </location>
</feature>
<feature type="non-terminal residue" evidence="2">
    <location>
        <position position="1"/>
    </location>
</feature>
<keyword evidence="3" id="KW-1185">Reference proteome</keyword>
<evidence type="ECO:0000313" key="2">
    <source>
        <dbReference type="EMBL" id="CAD7661412.1"/>
    </source>
</evidence>
<reference evidence="2" key="1">
    <citation type="submission" date="2020-11" db="EMBL/GenBank/DDBJ databases">
        <authorList>
            <person name="Tran Van P."/>
        </authorList>
    </citation>
    <scope>NUCLEOTIDE SEQUENCE</scope>
</reference>
<dbReference type="Proteomes" id="UP000728032">
    <property type="component" value="Unassembled WGS sequence"/>
</dbReference>
<dbReference type="AlphaFoldDB" id="A0A7R9MJT4"/>
<evidence type="ECO:0000259" key="1">
    <source>
        <dbReference type="PROSITE" id="PS50208"/>
    </source>
</evidence>
<dbReference type="InterPro" id="IPR029030">
    <property type="entry name" value="Caspase-like_dom_sf"/>
</dbReference>
<dbReference type="InterPro" id="IPR001309">
    <property type="entry name" value="Pept_C14_p20"/>
</dbReference>
<evidence type="ECO:0000313" key="3">
    <source>
        <dbReference type="Proteomes" id="UP000728032"/>
    </source>
</evidence>
<dbReference type="PROSITE" id="PS50208">
    <property type="entry name" value="CASPASE_P20"/>
    <property type="match status" value="1"/>
</dbReference>
<dbReference type="SUPFAM" id="SSF52129">
    <property type="entry name" value="Caspase-like"/>
    <property type="match status" value="1"/>
</dbReference>